<organism evidence="1 2">
    <name type="scientific">Saccharopolyspora endophytica</name>
    <dbReference type="NCBI Taxonomy" id="543886"/>
    <lineage>
        <taxon>Bacteria</taxon>
        <taxon>Bacillati</taxon>
        <taxon>Actinomycetota</taxon>
        <taxon>Actinomycetes</taxon>
        <taxon>Pseudonocardiales</taxon>
        <taxon>Pseudonocardiaceae</taxon>
        <taxon>Saccharopolyspora</taxon>
    </lineage>
</organism>
<protein>
    <submittedName>
        <fullName evidence="1">Uncharacterized protein</fullName>
    </submittedName>
</protein>
<proteinExistence type="predicted"/>
<evidence type="ECO:0000313" key="1">
    <source>
        <dbReference type="EMBL" id="MBQ0923073.1"/>
    </source>
</evidence>
<evidence type="ECO:0000313" key="2">
    <source>
        <dbReference type="Proteomes" id="UP000674084"/>
    </source>
</evidence>
<dbReference type="Proteomes" id="UP000674084">
    <property type="component" value="Unassembled WGS sequence"/>
</dbReference>
<name>A0ABS5DA08_9PSEU</name>
<reference evidence="1 2" key="1">
    <citation type="submission" date="2021-04" db="EMBL/GenBank/DDBJ databases">
        <title>Whole-genome sequencing of Saccharopolyspora endophytica KCTC 19397.</title>
        <authorList>
            <person name="Ay H."/>
            <person name="Saygin H."/>
            <person name="Sahin N."/>
        </authorList>
    </citation>
    <scope>NUCLEOTIDE SEQUENCE [LARGE SCALE GENOMIC DNA]</scope>
    <source>
        <strain evidence="1 2">KCTC 19397</strain>
    </source>
</reference>
<sequence>MCYADTTANGDGTATAYCYCGWSENCDTMEIAEQAAERHQNRQDDQD</sequence>
<keyword evidence="2" id="KW-1185">Reference proteome</keyword>
<dbReference type="RefSeq" id="WP_210968538.1">
    <property type="nucleotide sequence ID" value="NZ_JAGPXE010000001.1"/>
</dbReference>
<gene>
    <name evidence="1" type="ORF">KBO27_03905</name>
</gene>
<dbReference type="EMBL" id="JAGPXE010000001">
    <property type="protein sequence ID" value="MBQ0923073.1"/>
    <property type="molecule type" value="Genomic_DNA"/>
</dbReference>
<accession>A0ABS5DA08</accession>
<comment type="caution">
    <text evidence="1">The sequence shown here is derived from an EMBL/GenBank/DDBJ whole genome shotgun (WGS) entry which is preliminary data.</text>
</comment>